<evidence type="ECO:0000313" key="1">
    <source>
        <dbReference type="EMBL" id="THC92933.1"/>
    </source>
</evidence>
<accession>A0A4S3JCM1</accession>
<reference evidence="1 2" key="1">
    <citation type="submission" date="2019-03" db="EMBL/GenBank/DDBJ databases">
        <title>The genome sequence of a newly discovered highly antifungal drug resistant Aspergillus species, Aspergillus tanneri NIH 1004.</title>
        <authorList>
            <person name="Mounaud S."/>
            <person name="Singh I."/>
            <person name="Joardar V."/>
            <person name="Pakala S."/>
            <person name="Pakala S."/>
            <person name="Venepally P."/>
            <person name="Hoover J."/>
            <person name="Nierman W."/>
            <person name="Chung J."/>
            <person name="Losada L."/>
        </authorList>
    </citation>
    <scope>NUCLEOTIDE SEQUENCE [LARGE SCALE GENOMIC DNA]</scope>
    <source>
        <strain evidence="1 2">NIH1004</strain>
    </source>
</reference>
<evidence type="ECO:0000313" key="2">
    <source>
        <dbReference type="Proteomes" id="UP000308092"/>
    </source>
</evidence>
<dbReference type="Proteomes" id="UP000308092">
    <property type="component" value="Unassembled WGS sequence"/>
</dbReference>
<dbReference type="AlphaFoldDB" id="A0A4S3JCM1"/>
<gene>
    <name evidence="1" type="ORF">EYZ11_007576</name>
</gene>
<comment type="caution">
    <text evidence="1">The sequence shown here is derived from an EMBL/GenBank/DDBJ whole genome shotgun (WGS) entry which is preliminary data.</text>
</comment>
<name>A0A4S3JCM1_9EURO</name>
<organism evidence="1 2">
    <name type="scientific">Aspergillus tanneri</name>
    <dbReference type="NCBI Taxonomy" id="1220188"/>
    <lineage>
        <taxon>Eukaryota</taxon>
        <taxon>Fungi</taxon>
        <taxon>Dikarya</taxon>
        <taxon>Ascomycota</taxon>
        <taxon>Pezizomycotina</taxon>
        <taxon>Eurotiomycetes</taxon>
        <taxon>Eurotiomycetidae</taxon>
        <taxon>Eurotiales</taxon>
        <taxon>Aspergillaceae</taxon>
        <taxon>Aspergillus</taxon>
        <taxon>Aspergillus subgen. Circumdati</taxon>
    </lineage>
</organism>
<dbReference type="VEuPathDB" id="FungiDB:EYZ11_007576"/>
<keyword evidence="2" id="KW-1185">Reference proteome</keyword>
<sequence>MQGVISRGYPLDLQSVADPLPRKPYDTGLQLLSLATVEIR</sequence>
<proteinExistence type="predicted"/>
<dbReference type="EMBL" id="SOSA01000298">
    <property type="protein sequence ID" value="THC92933.1"/>
    <property type="molecule type" value="Genomic_DNA"/>
</dbReference>
<protein>
    <submittedName>
        <fullName evidence="1">Uncharacterized protein</fullName>
    </submittedName>
</protein>